<keyword evidence="7" id="KW-0539">Nucleus</keyword>
<feature type="compositionally biased region" description="Low complexity" evidence="8">
    <location>
        <begin position="434"/>
        <end position="444"/>
    </location>
</feature>
<dbReference type="KEGG" id="mpp:MICPUCDRAFT_70853"/>
<organism evidence="12">
    <name type="scientific">Micromonas pusilla (strain CCMP1545)</name>
    <name type="common">Picoplanktonic green alga</name>
    <dbReference type="NCBI Taxonomy" id="564608"/>
    <lineage>
        <taxon>Eukaryota</taxon>
        <taxon>Viridiplantae</taxon>
        <taxon>Chlorophyta</taxon>
        <taxon>Mamiellophyceae</taxon>
        <taxon>Mamiellales</taxon>
        <taxon>Mamiellaceae</taxon>
        <taxon>Micromonas</taxon>
    </lineage>
</organism>
<protein>
    <submittedName>
        <fullName evidence="11">Predicted protein</fullName>
    </submittedName>
</protein>
<keyword evidence="12" id="KW-1185">Reference proteome</keyword>
<evidence type="ECO:0000256" key="9">
    <source>
        <dbReference type="SAM" id="Phobius"/>
    </source>
</evidence>
<feature type="transmembrane region" description="Helical" evidence="9">
    <location>
        <begin position="360"/>
        <end position="382"/>
    </location>
</feature>
<accession>C1MRS0</accession>
<evidence type="ECO:0000256" key="3">
    <source>
        <dbReference type="ARBA" id="ARBA00022692"/>
    </source>
</evidence>
<reference evidence="11 12" key="1">
    <citation type="journal article" date="2009" name="Science">
        <title>Green evolution and dynamic adaptations revealed by genomes of the marine picoeukaryotes Micromonas.</title>
        <authorList>
            <person name="Worden A.Z."/>
            <person name="Lee J.H."/>
            <person name="Mock T."/>
            <person name="Rouze P."/>
            <person name="Simmons M.P."/>
            <person name="Aerts A.L."/>
            <person name="Allen A.E."/>
            <person name="Cuvelier M.L."/>
            <person name="Derelle E."/>
            <person name="Everett M.V."/>
            <person name="Foulon E."/>
            <person name="Grimwood J."/>
            <person name="Gundlach H."/>
            <person name="Henrissat B."/>
            <person name="Napoli C."/>
            <person name="McDonald S.M."/>
            <person name="Parker M.S."/>
            <person name="Rombauts S."/>
            <person name="Salamov A."/>
            <person name="Von Dassow P."/>
            <person name="Badger J.H."/>
            <person name="Coutinho P.M."/>
            <person name="Demir E."/>
            <person name="Dubchak I."/>
            <person name="Gentemann C."/>
            <person name="Eikrem W."/>
            <person name="Gready J.E."/>
            <person name="John U."/>
            <person name="Lanier W."/>
            <person name="Lindquist E.A."/>
            <person name="Lucas S."/>
            <person name="Mayer K.F."/>
            <person name="Moreau H."/>
            <person name="Not F."/>
            <person name="Otillar R."/>
            <person name="Panaud O."/>
            <person name="Pangilinan J."/>
            <person name="Paulsen I."/>
            <person name="Piegu B."/>
            <person name="Poliakov A."/>
            <person name="Robbens S."/>
            <person name="Schmutz J."/>
            <person name="Toulza E."/>
            <person name="Wyss T."/>
            <person name="Zelensky A."/>
            <person name="Zhou K."/>
            <person name="Armbrust E.V."/>
            <person name="Bhattacharya D."/>
            <person name="Goodenough U.W."/>
            <person name="Van de Peer Y."/>
            <person name="Grigoriev I.V."/>
        </authorList>
    </citation>
    <scope>NUCLEOTIDE SEQUENCE [LARGE SCALE GENOMIC DNA]</scope>
    <source>
        <strain evidence="11 12">CCMP1545</strain>
    </source>
</reference>
<dbReference type="GO" id="GO:0005637">
    <property type="term" value="C:nuclear inner membrane"/>
    <property type="evidence" value="ECO:0007669"/>
    <property type="project" value="UniProtKB-SubCell"/>
</dbReference>
<feature type="compositionally biased region" description="Basic and acidic residues" evidence="8">
    <location>
        <begin position="487"/>
        <end position="510"/>
    </location>
</feature>
<evidence type="ECO:0000256" key="4">
    <source>
        <dbReference type="ARBA" id="ARBA00022729"/>
    </source>
</evidence>
<dbReference type="STRING" id="564608.C1MRS0"/>
<dbReference type="GeneID" id="9683996"/>
<feature type="transmembrane region" description="Helical" evidence="9">
    <location>
        <begin position="243"/>
        <end position="262"/>
    </location>
</feature>
<feature type="signal peptide" evidence="10">
    <location>
        <begin position="1"/>
        <end position="26"/>
    </location>
</feature>
<evidence type="ECO:0000256" key="1">
    <source>
        <dbReference type="ARBA" id="ARBA00004575"/>
    </source>
</evidence>
<keyword evidence="5 9" id="KW-1133">Transmembrane helix</keyword>
<dbReference type="Proteomes" id="UP000001876">
    <property type="component" value="Unassembled WGS sequence"/>
</dbReference>
<evidence type="ECO:0000313" key="12">
    <source>
        <dbReference type="Proteomes" id="UP000001876"/>
    </source>
</evidence>
<evidence type="ECO:0000313" key="11">
    <source>
        <dbReference type="EMBL" id="EEH57378.1"/>
    </source>
</evidence>
<evidence type="ECO:0000256" key="5">
    <source>
        <dbReference type="ARBA" id="ARBA00022989"/>
    </source>
</evidence>
<dbReference type="Pfam" id="PF10225">
    <property type="entry name" value="NEMP"/>
    <property type="match status" value="1"/>
</dbReference>
<evidence type="ECO:0000256" key="6">
    <source>
        <dbReference type="ARBA" id="ARBA00023136"/>
    </source>
</evidence>
<dbReference type="OrthoDB" id="498407at2759"/>
<keyword evidence="4 10" id="KW-0732">Signal</keyword>
<feature type="compositionally biased region" description="Low complexity" evidence="8">
    <location>
        <begin position="414"/>
        <end position="426"/>
    </location>
</feature>
<gene>
    <name evidence="11" type="ORF">MICPUCDRAFT_70853</name>
</gene>
<evidence type="ECO:0000256" key="8">
    <source>
        <dbReference type="SAM" id="MobiDB-lite"/>
    </source>
</evidence>
<dbReference type="PANTHER" id="PTHR31587:SF4">
    <property type="entry name" value="TRANSMEMBRANE PROTEIN (DUF2215)"/>
    <property type="match status" value="1"/>
</dbReference>
<dbReference type="RefSeq" id="XP_003058923.1">
    <property type="nucleotide sequence ID" value="XM_003058877.1"/>
</dbReference>
<dbReference type="PANTHER" id="PTHR31587">
    <property type="entry name" value="TRANSMEMBRANE PROTEIN (DUF2215)"/>
    <property type="match status" value="1"/>
</dbReference>
<feature type="region of interest" description="Disordered" evidence="8">
    <location>
        <begin position="412"/>
        <end position="642"/>
    </location>
</feature>
<feature type="transmembrane region" description="Helical" evidence="9">
    <location>
        <begin position="329"/>
        <end position="348"/>
    </location>
</feature>
<dbReference type="AlphaFoldDB" id="C1MRS0"/>
<feature type="compositionally biased region" description="Low complexity" evidence="8">
    <location>
        <begin position="556"/>
        <end position="568"/>
    </location>
</feature>
<feature type="compositionally biased region" description="Low complexity" evidence="8">
    <location>
        <begin position="589"/>
        <end position="598"/>
    </location>
</feature>
<evidence type="ECO:0000256" key="2">
    <source>
        <dbReference type="ARBA" id="ARBA00005748"/>
    </source>
</evidence>
<keyword evidence="3 9" id="KW-0812">Transmembrane</keyword>
<dbReference type="InterPro" id="IPR019358">
    <property type="entry name" value="NEMP_fam"/>
</dbReference>
<name>C1MRS0_MICPC</name>
<feature type="chain" id="PRO_5002912041" evidence="10">
    <location>
        <begin position="27"/>
        <end position="699"/>
    </location>
</feature>
<dbReference type="OMA" id="EDPWALY"/>
<dbReference type="EMBL" id="GG663739">
    <property type="protein sequence ID" value="EEH57378.1"/>
    <property type="molecule type" value="Genomic_DNA"/>
</dbReference>
<proteinExistence type="inferred from homology"/>
<evidence type="ECO:0000256" key="10">
    <source>
        <dbReference type="SAM" id="SignalP"/>
    </source>
</evidence>
<feature type="compositionally biased region" description="Basic residues" evidence="8">
    <location>
        <begin position="516"/>
        <end position="526"/>
    </location>
</feature>
<feature type="transmembrane region" description="Helical" evidence="9">
    <location>
        <begin position="388"/>
        <end position="407"/>
    </location>
</feature>
<dbReference type="PROSITE" id="PS51257">
    <property type="entry name" value="PROKAR_LIPOPROTEIN"/>
    <property type="match status" value="1"/>
</dbReference>
<comment type="similarity">
    <text evidence="2">Belongs to the NEMP family.</text>
</comment>
<sequence length="699" mass="73016">MPRAVRRGRGASAALTFAMLLACALACGATVATADAAAAATAAAVPGAETPSARDADEKVYAIRVVDANAKVKVPRVVTGTTRRPGILKLSGHGRIAMHKMFHHLTLKVHDEGGFAANNCALRKIVATSATGKPNAIADAPADASGERPRHANFRDAKIRQRKGAGWGHAHALNPALEATFGPYVSDVMLTPRCEKRRGDGVATVKYRVELVSSKGPDLRRVFRLVVGAALVAFAPTISGWTAAYYGLGMALSVLAVALLVLFRVSRAMPGGRVVKTGGAVVAALAAVIVPTEDLSRIVEGYVALMLKPAQLVFRAVVEQNPDEAGLPFALFATTLVLVGAGVGFWVVRRWLVDPFSGGVEPTVAGFSCAAMRAIGIVLLLFSTLDTLCGAALAGCGVGVAVVSPVISRMTRLGPARGSSGRGRPSSGRDSRRGGSSSGRYGYARGDDFDLDDDASPRSHGRGGSGGGARRRVSFGFGGGDSPPPSRGRDRARDRDRSPGDSSPEERDARGSSARGRGRGRKRRSFPKTMDPEPEEPHAVLEGAGLGAEPDDRPRGAGLLRFIGGLLFRRGKRGKDSRATPPPPPTPPSVTATPPSATRGRGRGAKTPFAPVVSPSPTRGKKQAAAAAKAPPKSPPPPVGMAAASVGRFLSQKEYDHRCAKATDTGLGALYGTPEFTEWMKKQGHRLRIARDSDSDYSD</sequence>
<dbReference type="eggNOG" id="ENOG502QRSU">
    <property type="taxonomic scope" value="Eukaryota"/>
</dbReference>
<keyword evidence="6 9" id="KW-0472">Membrane</keyword>
<evidence type="ECO:0000256" key="7">
    <source>
        <dbReference type="ARBA" id="ARBA00023242"/>
    </source>
</evidence>
<comment type="subcellular location">
    <subcellularLocation>
        <location evidence="1">Nucleus inner membrane</location>
        <topology evidence="1">Multi-pass membrane protein</topology>
        <orientation evidence="1">Nucleoplasmic side</orientation>
    </subcellularLocation>
</comment>